<reference evidence="1 2" key="1">
    <citation type="journal article" date="2011" name="J. Bacteriol.">
        <title>Genome sequence of Brevibacillus laterosporus LMG 15441, a pathogen of invertebrates.</title>
        <authorList>
            <person name="Djukic M."/>
            <person name="Poehlein A."/>
            <person name="Thurmer A."/>
            <person name="Daniel R."/>
        </authorList>
    </citation>
    <scope>NUCLEOTIDE SEQUENCE [LARGE SCALE GENOMIC DNA]</scope>
    <source>
        <strain evidence="1 2">LMG 15441</strain>
    </source>
</reference>
<dbReference type="Proteomes" id="UP000005850">
    <property type="component" value="Chromosome"/>
</dbReference>
<keyword evidence="2" id="KW-1185">Reference proteome</keyword>
<dbReference type="KEGG" id="blr:BRLA_c020330"/>
<name>A0A075R3D0_BRELA</name>
<dbReference type="AlphaFoldDB" id="A0A075R3D0"/>
<sequence length="475" mass="55898">MLTKKKWIQALSGMLLLTCLTPYPNVQGGDTHQGLQETYSEQRTTQYNLQKKQIMFSNQDRYWIERIQSRPGVKQIKQKISLFIPGTQGEFRYLTSNGAKTKWTKASLQGNLPVHTGYIKTDQYSIILSKPHIYIPRTHNSIEIVPKNMNQIKMIAKKTYGGFNVSIEMPVESHMFGEVWALESFQPLIDWDALNMELIWKSIDFEDRLRWSWDGFYDRTPTTYVPTGPNYFWRNPDNYFATSFVITRGSRAAHDLGWMMLHTILPNQNAQGFWPSAPKSTWLWNDYQVDAGFYDTRFNTDIAYLLLKAYQSYHDERLLQASMRYAEFLLQHSQQNHFLIERNGQVGILVSDYSHEKPHKLTHSSLNHQLQEMNYLYELYMQTKDERFKELADKMLWGIKLTRDAWVMPNSNLHYAYMPDGTMGLKDYPFLTYNDLHAVQSVLLLIQGWEDPDLAYLMQMKKQWMDANNVTGYRK</sequence>
<evidence type="ECO:0000313" key="2">
    <source>
        <dbReference type="Proteomes" id="UP000005850"/>
    </source>
</evidence>
<evidence type="ECO:0008006" key="3">
    <source>
        <dbReference type="Google" id="ProtNLM"/>
    </source>
</evidence>
<accession>A0A075R3D0</accession>
<gene>
    <name evidence="1" type="ORF">BRLA_c020330</name>
</gene>
<dbReference type="eggNOG" id="ENOG5031ACE">
    <property type="taxonomic scope" value="Bacteria"/>
</dbReference>
<dbReference type="HOGENOM" id="CLU_578313_0_0_9"/>
<organism evidence="1 2">
    <name type="scientific">Brevibacillus laterosporus LMG 15441</name>
    <dbReference type="NCBI Taxonomy" id="1042163"/>
    <lineage>
        <taxon>Bacteria</taxon>
        <taxon>Bacillati</taxon>
        <taxon>Bacillota</taxon>
        <taxon>Bacilli</taxon>
        <taxon>Bacillales</taxon>
        <taxon>Paenibacillaceae</taxon>
        <taxon>Brevibacillus</taxon>
    </lineage>
</organism>
<dbReference type="EMBL" id="CP007806">
    <property type="protein sequence ID" value="AIG26354.1"/>
    <property type="molecule type" value="Genomic_DNA"/>
</dbReference>
<proteinExistence type="predicted"/>
<evidence type="ECO:0000313" key="1">
    <source>
        <dbReference type="EMBL" id="AIG26354.1"/>
    </source>
</evidence>
<protein>
    <recommendedName>
        <fullName evidence="3">D-glucuronyl C5-epimerase C-terminal domain-containing protein</fullName>
    </recommendedName>
</protein>